<name>A0A5J4RG43_9ZZZZ</name>
<accession>A0A5J4RG43</accession>
<proteinExistence type="predicted"/>
<reference evidence="1" key="1">
    <citation type="submission" date="2019-03" db="EMBL/GenBank/DDBJ databases">
        <title>Single cell metagenomics reveals metabolic interactions within the superorganism composed of flagellate Streblomastix strix and complex community of Bacteroidetes bacteria on its surface.</title>
        <authorList>
            <person name="Treitli S.C."/>
            <person name="Kolisko M."/>
            <person name="Husnik F."/>
            <person name="Keeling P."/>
            <person name="Hampl V."/>
        </authorList>
    </citation>
    <scope>NUCLEOTIDE SEQUENCE</scope>
    <source>
        <strain evidence="1">STM</strain>
    </source>
</reference>
<organism evidence="1">
    <name type="scientific">termite gut metagenome</name>
    <dbReference type="NCBI Taxonomy" id="433724"/>
    <lineage>
        <taxon>unclassified sequences</taxon>
        <taxon>metagenomes</taxon>
        <taxon>organismal metagenomes</taxon>
    </lineage>
</organism>
<comment type="caution">
    <text evidence="1">The sequence shown here is derived from an EMBL/GenBank/DDBJ whole genome shotgun (WGS) entry which is preliminary data.</text>
</comment>
<dbReference type="AlphaFoldDB" id="A0A5J4RG43"/>
<sequence length="180" mass="21542">MYLEKKDKWKNNINPEDNTILNDNTIPRHIWAFLSMNKKYSGGKKGMWSRSGLSQFELAHIFGHKEDEKELEREVFSQYDTTKLPYALFTSASNTVLIPNGLMKPTDKCKSIKIAFYKRYIDLYGNHLYAEKGFDETRVPEWYSKIEWIEPPKLPEDWEKRIDNLLKYRKEYLIKKYLSK</sequence>
<protein>
    <submittedName>
        <fullName evidence="1">Uncharacterized protein</fullName>
    </submittedName>
</protein>
<gene>
    <name evidence="1" type="ORF">EZS27_019500</name>
</gene>
<evidence type="ECO:0000313" key="1">
    <source>
        <dbReference type="EMBL" id="KAA6331953.1"/>
    </source>
</evidence>
<dbReference type="EMBL" id="SNRY01001303">
    <property type="protein sequence ID" value="KAA6331953.1"/>
    <property type="molecule type" value="Genomic_DNA"/>
</dbReference>